<evidence type="ECO:0000313" key="2">
    <source>
        <dbReference type="Proteomes" id="UP001589818"/>
    </source>
</evidence>
<protein>
    <submittedName>
        <fullName evidence="1">Uncharacterized protein</fullName>
    </submittedName>
</protein>
<dbReference type="RefSeq" id="WP_204820472.1">
    <property type="nucleotide sequence ID" value="NZ_JBHLVF010000034.1"/>
</dbReference>
<comment type="caution">
    <text evidence="1">The sequence shown here is derived from an EMBL/GenBank/DDBJ whole genome shotgun (WGS) entry which is preliminary data.</text>
</comment>
<organism evidence="1 2">
    <name type="scientific">Paenibacillus mendelii</name>
    <dbReference type="NCBI Taxonomy" id="206163"/>
    <lineage>
        <taxon>Bacteria</taxon>
        <taxon>Bacillati</taxon>
        <taxon>Bacillota</taxon>
        <taxon>Bacilli</taxon>
        <taxon>Bacillales</taxon>
        <taxon>Paenibacillaceae</taxon>
        <taxon>Paenibacillus</taxon>
    </lineage>
</organism>
<dbReference type="EMBL" id="JBHLVF010000034">
    <property type="protein sequence ID" value="MFC0393859.1"/>
    <property type="molecule type" value="Genomic_DNA"/>
</dbReference>
<dbReference type="Proteomes" id="UP001589818">
    <property type="component" value="Unassembled WGS sequence"/>
</dbReference>
<evidence type="ECO:0000313" key="1">
    <source>
        <dbReference type="EMBL" id="MFC0393859.1"/>
    </source>
</evidence>
<keyword evidence="2" id="KW-1185">Reference proteome</keyword>
<accession>A0ABV6JD76</accession>
<proteinExistence type="predicted"/>
<reference evidence="1 2" key="1">
    <citation type="submission" date="2024-09" db="EMBL/GenBank/DDBJ databases">
        <authorList>
            <person name="Sun Q."/>
            <person name="Mori K."/>
        </authorList>
    </citation>
    <scope>NUCLEOTIDE SEQUENCE [LARGE SCALE GENOMIC DNA]</scope>
    <source>
        <strain evidence="1 2">CCM 4839</strain>
    </source>
</reference>
<sequence>MYKINAALLLNGRALRKRFGPCGKWKRKSPSFQPHCQSPLWRSIAAALVFDSAGCGRNTIIKEGFSSDTIE</sequence>
<gene>
    <name evidence="1" type="ORF">ACFFJ8_21120</name>
</gene>
<name>A0ABV6JD76_9BACL</name>